<dbReference type="Pfam" id="PF06325">
    <property type="entry name" value="PrmA"/>
    <property type="match status" value="1"/>
</dbReference>
<dbReference type="SUPFAM" id="SSF53335">
    <property type="entry name" value="S-adenosyl-L-methionine-dependent methyltransferases"/>
    <property type="match status" value="1"/>
</dbReference>
<dbReference type="GO" id="GO:0016279">
    <property type="term" value="F:protein-lysine N-methyltransferase activity"/>
    <property type="evidence" value="ECO:0007669"/>
    <property type="project" value="TreeGrafter"/>
</dbReference>
<gene>
    <name evidence="9" type="ORF">LSALG_LOCUS34034</name>
</gene>
<comment type="similarity">
    <text evidence="6">Belongs to the methyltransferase superfamily. ETFBKMT family.</text>
</comment>
<dbReference type="InterPro" id="IPR004498">
    <property type="entry name" value="Ribosomal_PrmA_MeTrfase"/>
</dbReference>
<dbReference type="HAMAP" id="MF_00735">
    <property type="entry name" value="Methyltr_PrmA"/>
    <property type="match status" value="1"/>
</dbReference>
<reference evidence="9" key="1">
    <citation type="submission" date="2023-04" db="EMBL/GenBank/DDBJ databases">
        <authorList>
            <person name="Vijverberg K."/>
            <person name="Xiong W."/>
            <person name="Schranz E."/>
        </authorList>
    </citation>
    <scope>NUCLEOTIDE SEQUENCE</scope>
</reference>
<evidence type="ECO:0000313" key="10">
    <source>
        <dbReference type="Proteomes" id="UP001177003"/>
    </source>
</evidence>
<dbReference type="InterPro" id="IPR029063">
    <property type="entry name" value="SAM-dependent_MTases_sf"/>
</dbReference>
<dbReference type="EMBL" id="OX465083">
    <property type="protein sequence ID" value="CAI9295074.1"/>
    <property type="molecule type" value="Genomic_DNA"/>
</dbReference>
<organism evidence="9 10">
    <name type="scientific">Lactuca saligna</name>
    <name type="common">Willowleaf lettuce</name>
    <dbReference type="NCBI Taxonomy" id="75948"/>
    <lineage>
        <taxon>Eukaryota</taxon>
        <taxon>Viridiplantae</taxon>
        <taxon>Streptophyta</taxon>
        <taxon>Embryophyta</taxon>
        <taxon>Tracheophyta</taxon>
        <taxon>Spermatophyta</taxon>
        <taxon>Magnoliopsida</taxon>
        <taxon>eudicotyledons</taxon>
        <taxon>Gunneridae</taxon>
        <taxon>Pentapetalae</taxon>
        <taxon>asterids</taxon>
        <taxon>campanulids</taxon>
        <taxon>Asterales</taxon>
        <taxon>Asteraceae</taxon>
        <taxon>Cichorioideae</taxon>
        <taxon>Cichorieae</taxon>
        <taxon>Lactucinae</taxon>
        <taxon>Lactuca</taxon>
    </lineage>
</organism>
<evidence type="ECO:0000313" key="9">
    <source>
        <dbReference type="EMBL" id="CAI9295074.1"/>
    </source>
</evidence>
<dbReference type="AlphaFoldDB" id="A0AA36EGB1"/>
<protein>
    <recommendedName>
        <fullName evidence="8">ETFB lysine methyltransferase</fullName>
    </recommendedName>
    <alternativeName>
        <fullName evidence="7">Protein N-lysine methyltransferase METTL20</fullName>
    </alternativeName>
</protein>
<evidence type="ECO:0000256" key="4">
    <source>
        <dbReference type="ARBA" id="ARBA00022679"/>
    </source>
</evidence>
<dbReference type="CDD" id="cd02440">
    <property type="entry name" value="AdoMet_MTases"/>
    <property type="match status" value="1"/>
</dbReference>
<dbReference type="Proteomes" id="UP001177003">
    <property type="component" value="Chromosome 7"/>
</dbReference>
<dbReference type="Gene3D" id="3.40.50.150">
    <property type="entry name" value="Vaccinia Virus protein VP39"/>
    <property type="match status" value="1"/>
</dbReference>
<keyword evidence="10" id="KW-1185">Reference proteome</keyword>
<evidence type="ECO:0000256" key="5">
    <source>
        <dbReference type="ARBA" id="ARBA00022691"/>
    </source>
</evidence>
<comment type="similarity">
    <text evidence="1">Belongs to the methyltransferase superfamily. PrmA family.</text>
</comment>
<evidence type="ECO:0000256" key="7">
    <source>
        <dbReference type="ARBA" id="ARBA00041867"/>
    </source>
</evidence>
<keyword evidence="4" id="KW-0808">Transferase</keyword>
<accession>A0AA36EGB1</accession>
<dbReference type="GO" id="GO:0032259">
    <property type="term" value="P:methylation"/>
    <property type="evidence" value="ECO:0007669"/>
    <property type="project" value="UniProtKB-KW"/>
</dbReference>
<dbReference type="InterPro" id="IPR050078">
    <property type="entry name" value="Ribosomal_L11_MeTrfase_PrmA"/>
</dbReference>
<evidence type="ECO:0000256" key="8">
    <source>
        <dbReference type="ARBA" id="ARBA00042266"/>
    </source>
</evidence>
<dbReference type="PANTHER" id="PTHR43648">
    <property type="entry name" value="ELECTRON TRANSFER FLAVOPROTEIN BETA SUBUNIT LYSINE METHYLTRANSFERASE"/>
    <property type="match status" value="1"/>
</dbReference>
<evidence type="ECO:0000256" key="1">
    <source>
        <dbReference type="ARBA" id="ARBA00009741"/>
    </source>
</evidence>
<evidence type="ECO:0000256" key="3">
    <source>
        <dbReference type="ARBA" id="ARBA00022603"/>
    </source>
</evidence>
<name>A0AA36EGB1_LACSI</name>
<sequence length="398" mass="42954">MSLYSRTITNMSMLLSSFRSHFFKQLACTSFSSIRGTASLASGSSSILFGSTKDYPSRNLTDFLNLSSVHAAFSTSSSNSESPTTGSYLSVDIQCRQDVADMLSEALLCFGATSTTMVEPDTCDSNDEVSIGSIFLVSQDVHQSITFAANSIGLKETPVYKVTTGYQSDWIENSRESFHPIEVKEGVWIIPEWITPPDLQATIITLNPGLAFGTGDHPTTKLCLLLLHDLIKGGETVLDYGTGSGILAIAALKFGAAKSVGFDIDPQAITAAHYNAVLNNIGPKNLELRLVPSNPNDTGSSREEWNWAMKSEEELDGNGIIDEKEKYDVVIGNILLNPLLDLADEIVSYAKPGGVVGLSGIILEQVSTVVDRYSNLLEGVTVSKIDDWACIRGTKRNA</sequence>
<keyword evidence="2" id="KW-0963">Cytoplasm</keyword>
<keyword evidence="5" id="KW-0949">S-adenosyl-L-methionine</keyword>
<evidence type="ECO:0000256" key="6">
    <source>
        <dbReference type="ARBA" id="ARBA00037932"/>
    </source>
</evidence>
<evidence type="ECO:0000256" key="2">
    <source>
        <dbReference type="ARBA" id="ARBA00022490"/>
    </source>
</evidence>
<dbReference type="PANTHER" id="PTHR43648:SF1">
    <property type="entry name" value="ELECTRON TRANSFER FLAVOPROTEIN BETA SUBUNIT LYSINE METHYLTRANSFERASE"/>
    <property type="match status" value="1"/>
</dbReference>
<dbReference type="GO" id="GO:0005739">
    <property type="term" value="C:mitochondrion"/>
    <property type="evidence" value="ECO:0007669"/>
    <property type="project" value="TreeGrafter"/>
</dbReference>
<keyword evidence="3" id="KW-0489">Methyltransferase</keyword>
<proteinExistence type="inferred from homology"/>